<keyword evidence="7 16" id="KW-0812">Transmembrane</keyword>
<evidence type="ECO:0000256" key="1">
    <source>
        <dbReference type="ARBA" id="ARBA00004225"/>
    </source>
</evidence>
<evidence type="ECO:0000256" key="2">
    <source>
        <dbReference type="ARBA" id="ARBA00005698"/>
    </source>
</evidence>
<keyword evidence="10 16" id="KW-1133">Transmembrane helix</keyword>
<dbReference type="AlphaFoldDB" id="A0A6B9MYV4"/>
<comment type="subcellular location">
    <subcellularLocation>
        <location evidence="1">Mitochondrion membrane</location>
        <topology evidence="1">Multi-pass membrane protein</topology>
    </subcellularLocation>
</comment>
<organism evidence="17">
    <name type="scientific">Rodolia quadrimaculata</name>
    <dbReference type="NCBI Taxonomy" id="2678939"/>
    <lineage>
        <taxon>Eukaryota</taxon>
        <taxon>Metazoa</taxon>
        <taxon>Ecdysozoa</taxon>
        <taxon>Arthropoda</taxon>
        <taxon>Hexapoda</taxon>
        <taxon>Insecta</taxon>
        <taxon>Pterygota</taxon>
        <taxon>Neoptera</taxon>
        <taxon>Endopterygota</taxon>
        <taxon>Coleoptera</taxon>
        <taxon>Polyphaga</taxon>
        <taxon>Cucujiformia</taxon>
        <taxon>Coccinelloidea</taxon>
        <taxon>Coccinellidae</taxon>
        <taxon>Coccidulinae</taxon>
        <taxon>Noviini</taxon>
        <taxon>Rodolia</taxon>
    </lineage>
</organism>
<evidence type="ECO:0000256" key="9">
    <source>
        <dbReference type="ARBA" id="ARBA00022982"/>
    </source>
</evidence>
<dbReference type="PANTHER" id="PTHR11435">
    <property type="entry name" value="NADH UBIQUINONE OXIDOREDUCTASE SUBUNIT ND6"/>
    <property type="match status" value="1"/>
</dbReference>
<evidence type="ECO:0000256" key="12">
    <source>
        <dbReference type="ARBA" id="ARBA00023128"/>
    </source>
</evidence>
<evidence type="ECO:0000256" key="5">
    <source>
        <dbReference type="ARBA" id="ARBA00022448"/>
    </source>
</evidence>
<keyword evidence="12 17" id="KW-0496">Mitochondrion</keyword>
<dbReference type="GO" id="GO:0031966">
    <property type="term" value="C:mitochondrial membrane"/>
    <property type="evidence" value="ECO:0007669"/>
    <property type="project" value="UniProtKB-SubCell"/>
</dbReference>
<comment type="catalytic activity">
    <reaction evidence="15">
        <text>a ubiquinone + NADH + 5 H(+)(in) = a ubiquinol + NAD(+) + 4 H(+)(out)</text>
        <dbReference type="Rhea" id="RHEA:29091"/>
        <dbReference type="Rhea" id="RHEA-COMP:9565"/>
        <dbReference type="Rhea" id="RHEA-COMP:9566"/>
        <dbReference type="ChEBI" id="CHEBI:15378"/>
        <dbReference type="ChEBI" id="CHEBI:16389"/>
        <dbReference type="ChEBI" id="CHEBI:17976"/>
        <dbReference type="ChEBI" id="CHEBI:57540"/>
        <dbReference type="ChEBI" id="CHEBI:57945"/>
        <dbReference type="EC" id="7.1.1.2"/>
    </reaction>
</comment>
<dbReference type="GO" id="GO:0008137">
    <property type="term" value="F:NADH dehydrogenase (ubiquinone) activity"/>
    <property type="evidence" value="ECO:0007669"/>
    <property type="project" value="UniProtKB-EC"/>
</dbReference>
<geneLocation type="mitochondrion" evidence="17"/>
<keyword evidence="8" id="KW-1278">Translocase</keyword>
<keyword evidence="5" id="KW-0813">Transport</keyword>
<dbReference type="EC" id="7.1.1.2" evidence="3"/>
<evidence type="ECO:0000256" key="4">
    <source>
        <dbReference type="ARBA" id="ARBA00021095"/>
    </source>
</evidence>
<feature type="transmembrane region" description="Helical" evidence="16">
    <location>
        <begin position="75"/>
        <end position="92"/>
    </location>
</feature>
<evidence type="ECO:0000256" key="6">
    <source>
        <dbReference type="ARBA" id="ARBA00022660"/>
    </source>
</evidence>
<keyword evidence="6" id="KW-0679">Respiratory chain</keyword>
<evidence type="ECO:0000313" key="17">
    <source>
        <dbReference type="EMBL" id="QHD19775.1"/>
    </source>
</evidence>
<evidence type="ECO:0000256" key="15">
    <source>
        <dbReference type="ARBA" id="ARBA00049551"/>
    </source>
</evidence>
<keyword evidence="9" id="KW-0249">Electron transport</keyword>
<dbReference type="InterPro" id="IPR050269">
    <property type="entry name" value="ComplexI_Subunit6"/>
</dbReference>
<feature type="transmembrane region" description="Helical" evidence="16">
    <location>
        <begin position="124"/>
        <end position="142"/>
    </location>
</feature>
<sequence length="165" mass="19359">MSSLIILACLLIFMKHPIMIGLIILMQTISIGWLIGSMNLNFWFSYILILITIGGLLVLFIYMTSLASNEKFNKNWIFFIPLFFIFSFLNWNPPTYKNFLTLESQHSNFNFLLSKFFNLPNSKIIWFIICYLLVTLIAVVNISKNKKNPLRQLYDKTLTKKIPPY</sequence>
<evidence type="ECO:0000256" key="8">
    <source>
        <dbReference type="ARBA" id="ARBA00022967"/>
    </source>
</evidence>
<name>A0A6B9MYV4_9CUCU</name>
<dbReference type="PANTHER" id="PTHR11435:SF1">
    <property type="entry name" value="NADH-UBIQUINONE OXIDOREDUCTASE CHAIN 6"/>
    <property type="match status" value="1"/>
</dbReference>
<evidence type="ECO:0000256" key="7">
    <source>
        <dbReference type="ARBA" id="ARBA00022692"/>
    </source>
</evidence>
<evidence type="ECO:0000256" key="14">
    <source>
        <dbReference type="ARBA" id="ARBA00031019"/>
    </source>
</evidence>
<evidence type="ECO:0000256" key="13">
    <source>
        <dbReference type="ARBA" id="ARBA00023136"/>
    </source>
</evidence>
<feature type="transmembrane region" description="Helical" evidence="16">
    <location>
        <begin position="42"/>
        <end position="63"/>
    </location>
</feature>
<evidence type="ECO:0000256" key="3">
    <source>
        <dbReference type="ARBA" id="ARBA00012944"/>
    </source>
</evidence>
<evidence type="ECO:0000256" key="10">
    <source>
        <dbReference type="ARBA" id="ARBA00022989"/>
    </source>
</evidence>
<comment type="similarity">
    <text evidence="2">Belongs to the complex I subunit 6 family.</text>
</comment>
<keyword evidence="13 16" id="KW-0472">Membrane</keyword>
<protein>
    <recommendedName>
        <fullName evidence="4">NADH-ubiquinone oxidoreductase chain 6</fullName>
        <ecNumber evidence="3">7.1.1.2</ecNumber>
    </recommendedName>
    <alternativeName>
        <fullName evidence="14">NADH dehydrogenase subunit 6</fullName>
    </alternativeName>
</protein>
<proteinExistence type="inferred from homology"/>
<evidence type="ECO:0000256" key="11">
    <source>
        <dbReference type="ARBA" id="ARBA00023027"/>
    </source>
</evidence>
<reference evidence="17" key="1">
    <citation type="journal article" date="2019" name="Int. J. Biol. Macromol.">
        <title>The mitochondrial genomes of ladybird beetles and implications for evolution and phylogeny.</title>
        <authorList>
            <person name="Song N."/>
            <person name="Li X."/>
            <person name="Yin X."/>
            <person name="Li X."/>
            <person name="Xi Y."/>
        </authorList>
    </citation>
    <scope>NUCLEOTIDE SEQUENCE</scope>
</reference>
<keyword evidence="11" id="KW-0520">NAD</keyword>
<dbReference type="EMBL" id="MN053055">
    <property type="protein sequence ID" value="QHD19775.1"/>
    <property type="molecule type" value="Genomic_DNA"/>
</dbReference>
<gene>
    <name evidence="17" type="primary">nad6</name>
</gene>
<accession>A0A6B9MYV4</accession>
<evidence type="ECO:0000256" key="16">
    <source>
        <dbReference type="SAM" id="Phobius"/>
    </source>
</evidence>